<dbReference type="AlphaFoldDB" id="A0A0K2TBQ7"/>
<sequence length="61" mass="7295">MSFFILFQTLYRVKNIAFHRSEGFHEGNMEIFPFLYSHGHGFQKKIGVLPCLLLHLKDRQR</sequence>
<proteinExistence type="predicted"/>
<dbReference type="EMBL" id="HACA01005919">
    <property type="protein sequence ID" value="CDW23280.1"/>
    <property type="molecule type" value="Transcribed_RNA"/>
</dbReference>
<accession>A0A0K2TBQ7</accession>
<reference evidence="1" key="1">
    <citation type="submission" date="2014-05" db="EMBL/GenBank/DDBJ databases">
        <authorList>
            <person name="Chronopoulou M."/>
        </authorList>
    </citation>
    <scope>NUCLEOTIDE SEQUENCE</scope>
    <source>
        <tissue evidence="1">Whole organism</tissue>
    </source>
</reference>
<organism evidence="1">
    <name type="scientific">Lepeophtheirus salmonis</name>
    <name type="common">Salmon louse</name>
    <name type="synonym">Caligus salmonis</name>
    <dbReference type="NCBI Taxonomy" id="72036"/>
    <lineage>
        <taxon>Eukaryota</taxon>
        <taxon>Metazoa</taxon>
        <taxon>Ecdysozoa</taxon>
        <taxon>Arthropoda</taxon>
        <taxon>Crustacea</taxon>
        <taxon>Multicrustacea</taxon>
        <taxon>Hexanauplia</taxon>
        <taxon>Copepoda</taxon>
        <taxon>Siphonostomatoida</taxon>
        <taxon>Caligidae</taxon>
        <taxon>Lepeophtheirus</taxon>
    </lineage>
</organism>
<name>A0A0K2TBQ7_LEPSM</name>
<protein>
    <submittedName>
        <fullName evidence="1">Uncharacterized protein</fullName>
    </submittedName>
</protein>
<evidence type="ECO:0000313" key="1">
    <source>
        <dbReference type="EMBL" id="CDW23280.1"/>
    </source>
</evidence>